<dbReference type="PANTHER" id="PTHR12855">
    <property type="entry name" value="DNA METHYLTRANSFERASE 1-ASSOCIATED PROTEIN 1 FAMILY MEMBER"/>
    <property type="match status" value="1"/>
</dbReference>
<protein>
    <submittedName>
        <fullName evidence="2">Uncharacterized protein</fullName>
    </submittedName>
</protein>
<dbReference type="AlphaFoldDB" id="A0A9P6WFL3"/>
<feature type="compositionally biased region" description="Low complexity" evidence="1">
    <location>
        <begin position="243"/>
        <end position="252"/>
    </location>
</feature>
<keyword evidence="3" id="KW-1185">Reference proteome</keyword>
<evidence type="ECO:0000256" key="1">
    <source>
        <dbReference type="SAM" id="MobiDB-lite"/>
    </source>
</evidence>
<sequence length="291" mass="32942">QQPQSQQSILELRQIYQPEEYASNAKKRKLSAMNRELYNLIGSNVPPLAIDTASVANASSGKKFKGKLVNNKVNAPWKRLGFKNSARDDDLILYHWTKANPEIKNAANNSIVIEKSIPEDKPTDEISTSENGKEEGIKVQDELEKMDVDKPVESDIKEKELDLNEYRYVKYNTKLQIPTFTEEEYEEAMKVEKEKRKKEAEIKEAKEKVKLEKEAAAEAAKRKKTKTPDLSVSDQDLKKDDSTTSSKSNTNTPMEKTAEELNIEETNNESNDSKTSTPAIVEDNADADIKN</sequence>
<dbReference type="GO" id="GO:0006338">
    <property type="term" value="P:chromatin remodeling"/>
    <property type="evidence" value="ECO:0007669"/>
    <property type="project" value="InterPro"/>
</dbReference>
<name>A0A9P6WFL3_9ASCO</name>
<feature type="non-terminal residue" evidence="2">
    <location>
        <position position="1"/>
    </location>
</feature>
<dbReference type="PANTHER" id="PTHR12855:SF10">
    <property type="entry name" value="DNA METHYLTRANSFERASE 1-ASSOCIATED PROTEIN 1"/>
    <property type="match status" value="1"/>
</dbReference>
<dbReference type="Proteomes" id="UP000697127">
    <property type="component" value="Unassembled WGS sequence"/>
</dbReference>
<dbReference type="InterPro" id="IPR027109">
    <property type="entry name" value="Swc4/Dmap1"/>
</dbReference>
<dbReference type="EMBL" id="PUHW01000755">
    <property type="protein sequence ID" value="KAG0685185.1"/>
    <property type="molecule type" value="Genomic_DNA"/>
</dbReference>
<dbReference type="GO" id="GO:0000122">
    <property type="term" value="P:negative regulation of transcription by RNA polymerase II"/>
    <property type="evidence" value="ECO:0007669"/>
    <property type="project" value="TreeGrafter"/>
</dbReference>
<dbReference type="GO" id="GO:0006281">
    <property type="term" value="P:DNA repair"/>
    <property type="evidence" value="ECO:0007669"/>
    <property type="project" value="InterPro"/>
</dbReference>
<reference evidence="2" key="1">
    <citation type="submission" date="2020-11" db="EMBL/GenBank/DDBJ databases">
        <title>Kefir isolates.</title>
        <authorList>
            <person name="Marcisauskas S."/>
            <person name="Kim Y."/>
            <person name="Blasche S."/>
        </authorList>
    </citation>
    <scope>NUCLEOTIDE SEQUENCE</scope>
    <source>
        <strain evidence="2">Olga-1</strain>
    </source>
</reference>
<dbReference type="GO" id="GO:0003714">
    <property type="term" value="F:transcription corepressor activity"/>
    <property type="evidence" value="ECO:0007669"/>
    <property type="project" value="TreeGrafter"/>
</dbReference>
<dbReference type="GO" id="GO:0035267">
    <property type="term" value="C:NuA4 histone acetyltransferase complex"/>
    <property type="evidence" value="ECO:0007669"/>
    <property type="project" value="InterPro"/>
</dbReference>
<evidence type="ECO:0000313" key="3">
    <source>
        <dbReference type="Proteomes" id="UP000697127"/>
    </source>
</evidence>
<accession>A0A9P6WFL3</accession>
<feature type="region of interest" description="Disordered" evidence="1">
    <location>
        <begin position="205"/>
        <end position="291"/>
    </location>
</feature>
<organism evidence="2 3">
    <name type="scientific">Pichia californica</name>
    <dbReference type="NCBI Taxonomy" id="460514"/>
    <lineage>
        <taxon>Eukaryota</taxon>
        <taxon>Fungi</taxon>
        <taxon>Dikarya</taxon>
        <taxon>Ascomycota</taxon>
        <taxon>Saccharomycotina</taxon>
        <taxon>Pichiomycetes</taxon>
        <taxon>Pichiales</taxon>
        <taxon>Pichiaceae</taxon>
        <taxon>Pichia</taxon>
    </lineage>
</organism>
<comment type="caution">
    <text evidence="2">The sequence shown here is derived from an EMBL/GenBank/DDBJ whole genome shotgun (WGS) entry which is preliminary data.</text>
</comment>
<dbReference type="GO" id="GO:0000812">
    <property type="term" value="C:Swr1 complex"/>
    <property type="evidence" value="ECO:0007669"/>
    <property type="project" value="TreeGrafter"/>
</dbReference>
<evidence type="ECO:0000313" key="2">
    <source>
        <dbReference type="EMBL" id="KAG0685185.1"/>
    </source>
</evidence>
<feature type="non-terminal residue" evidence="2">
    <location>
        <position position="291"/>
    </location>
</feature>
<gene>
    <name evidence="2" type="ORF">C6P40_004910</name>
</gene>
<proteinExistence type="predicted"/>
<feature type="compositionally biased region" description="Polar residues" evidence="1">
    <location>
        <begin position="268"/>
        <end position="278"/>
    </location>
</feature>
<feature type="compositionally biased region" description="Basic and acidic residues" evidence="1">
    <location>
        <begin position="205"/>
        <end position="220"/>
    </location>
</feature>